<dbReference type="EMBL" id="JASJOU010000018">
    <property type="protein sequence ID" value="MDJ1505739.1"/>
    <property type="molecule type" value="Genomic_DNA"/>
</dbReference>
<keyword evidence="2" id="KW-1185">Reference proteome</keyword>
<reference evidence="1" key="1">
    <citation type="submission" date="2023-05" db="EMBL/GenBank/DDBJ databases">
        <authorList>
            <person name="Zhang X."/>
        </authorList>
    </citation>
    <scope>NUCLEOTIDE SEQUENCE</scope>
    <source>
        <strain evidence="1">BD1B2-1</strain>
    </source>
</reference>
<organism evidence="1 2">
    <name type="scientific">Xanthocytophaga agilis</name>
    <dbReference type="NCBI Taxonomy" id="3048010"/>
    <lineage>
        <taxon>Bacteria</taxon>
        <taxon>Pseudomonadati</taxon>
        <taxon>Bacteroidota</taxon>
        <taxon>Cytophagia</taxon>
        <taxon>Cytophagales</taxon>
        <taxon>Rhodocytophagaceae</taxon>
        <taxon>Xanthocytophaga</taxon>
    </lineage>
</organism>
<name>A0AAE3R8L1_9BACT</name>
<comment type="caution">
    <text evidence="1">The sequence shown here is derived from an EMBL/GenBank/DDBJ whole genome shotgun (WGS) entry which is preliminary data.</text>
</comment>
<dbReference type="AlphaFoldDB" id="A0AAE3R8L1"/>
<gene>
    <name evidence="1" type="ORF">QNI22_34100</name>
</gene>
<proteinExistence type="predicted"/>
<sequence>MKKLLNVFGHILVTKASKKALIPPYGKMPSFLGKLPVQNNCFFSLLPDGFLPEGLAHFGYTSSQKTYQP</sequence>
<accession>A0AAE3R8L1</accession>
<evidence type="ECO:0000313" key="1">
    <source>
        <dbReference type="EMBL" id="MDJ1505739.1"/>
    </source>
</evidence>
<dbReference type="Proteomes" id="UP001232063">
    <property type="component" value="Unassembled WGS sequence"/>
</dbReference>
<protein>
    <submittedName>
        <fullName evidence="1">Uncharacterized protein</fullName>
    </submittedName>
</protein>
<evidence type="ECO:0000313" key="2">
    <source>
        <dbReference type="Proteomes" id="UP001232063"/>
    </source>
</evidence>